<dbReference type="Proteomes" id="UP000432350">
    <property type="component" value="Unassembled WGS sequence"/>
</dbReference>
<accession>A0A653YYA1</accession>
<reference evidence="3 5" key="1">
    <citation type="submission" date="2018-06" db="EMBL/GenBank/DDBJ databases">
        <authorList>
            <consortium name="Pathogen Informatics"/>
            <person name="Doyle S."/>
        </authorList>
    </citation>
    <scope>NUCLEOTIDE SEQUENCE [LARGE SCALE GENOMIC DNA]</scope>
    <source>
        <strain evidence="3 5">NCTC11343</strain>
    </source>
</reference>
<evidence type="ECO:0000313" key="4">
    <source>
        <dbReference type="EMBL" id="VXC47589.1"/>
    </source>
</evidence>
<evidence type="ECO:0000256" key="1">
    <source>
        <dbReference type="SAM" id="Phobius"/>
    </source>
</evidence>
<keyword evidence="7" id="KW-1185">Reference proteome</keyword>
<name>A0A2X2JCA1_SPHMU</name>
<keyword evidence="1" id="KW-1133">Transmembrane helix</keyword>
<accession>A0A2X2JCA1</accession>
<feature type="transmembrane region" description="Helical" evidence="1">
    <location>
        <begin position="5"/>
        <end position="22"/>
    </location>
</feature>
<evidence type="ECO:0000313" key="3">
    <source>
        <dbReference type="EMBL" id="SPZ92007.1"/>
    </source>
</evidence>
<keyword evidence="1" id="KW-0812">Transmembrane</keyword>
<dbReference type="RefSeq" id="WP_046671817.1">
    <property type="nucleotide sequence ID" value="NZ_CP068086.1"/>
</dbReference>
<evidence type="ECO:0000313" key="7">
    <source>
        <dbReference type="Proteomes" id="UP000595498"/>
    </source>
</evidence>
<dbReference type="EMBL" id="UAUU01000011">
    <property type="protein sequence ID" value="SPZ92007.1"/>
    <property type="molecule type" value="Genomic_DNA"/>
</dbReference>
<evidence type="ECO:0000313" key="2">
    <source>
        <dbReference type="EMBL" id="QQT54193.1"/>
    </source>
</evidence>
<dbReference type="Proteomes" id="UP000595498">
    <property type="component" value="Chromosome"/>
</dbReference>
<reference evidence="4 6" key="2">
    <citation type="submission" date="2019-10" db="EMBL/GenBank/DDBJ databases">
        <authorList>
            <person name="Karimi E."/>
        </authorList>
    </citation>
    <scope>NUCLEOTIDE SEQUENCE [LARGE SCALE GENOMIC DNA]</scope>
    <source>
        <strain evidence="4">Sphingobacterium sp. 8BC</strain>
    </source>
</reference>
<dbReference type="EMBL" id="CP068224">
    <property type="protein sequence ID" value="QQT54193.1"/>
    <property type="molecule type" value="Genomic_DNA"/>
</dbReference>
<feature type="transmembrane region" description="Helical" evidence="1">
    <location>
        <begin position="144"/>
        <end position="166"/>
    </location>
</feature>
<dbReference type="AlphaFoldDB" id="A0A2X2JCA1"/>
<protein>
    <submittedName>
        <fullName evidence="2">Rod shape-determining protein MreD</fullName>
    </submittedName>
</protein>
<dbReference type="GeneID" id="88832810"/>
<dbReference type="EMBL" id="CABWMV010000004">
    <property type="protein sequence ID" value="VXC47589.1"/>
    <property type="molecule type" value="Genomic_DNA"/>
</dbReference>
<gene>
    <name evidence="2" type="ORF">I6I98_02740</name>
    <name evidence="3" type="ORF">NCTC11343_04056</name>
    <name evidence="4" type="ORF">SPHINGO8BC_120037</name>
</gene>
<dbReference type="Proteomes" id="UP000251241">
    <property type="component" value="Unassembled WGS sequence"/>
</dbReference>
<reference evidence="2 7" key="3">
    <citation type="submission" date="2021-01" db="EMBL/GenBank/DDBJ databases">
        <title>FDA dAtabase for Regulatory Grade micrObial Sequences (FDA-ARGOS): Supporting development and validation of Infectious Disease Dx tests.</title>
        <authorList>
            <person name="Sproer C."/>
            <person name="Gronow S."/>
            <person name="Severitt S."/>
            <person name="Schroder I."/>
            <person name="Tallon L."/>
            <person name="Sadzewicz L."/>
            <person name="Zhao X."/>
            <person name="Boylan J."/>
            <person name="Ott S."/>
            <person name="Bowen H."/>
            <person name="Vavikolanu K."/>
            <person name="Mehta A."/>
            <person name="Aluvathingal J."/>
            <person name="Nadendla S."/>
            <person name="Lowell S."/>
            <person name="Myers T."/>
            <person name="Yan Y."/>
            <person name="Sichtig H."/>
        </authorList>
    </citation>
    <scope>NUCLEOTIDE SEQUENCE [LARGE SCALE GENOMIC DNA]</scope>
    <source>
        <strain evidence="2 7">FDAARGOS_1141</strain>
    </source>
</reference>
<evidence type="ECO:0000313" key="6">
    <source>
        <dbReference type="Proteomes" id="UP000432350"/>
    </source>
</evidence>
<proteinExistence type="predicted"/>
<feature type="transmembrane region" description="Helical" evidence="1">
    <location>
        <begin position="114"/>
        <end position="132"/>
    </location>
</feature>
<evidence type="ECO:0000313" key="5">
    <source>
        <dbReference type="Proteomes" id="UP000251241"/>
    </source>
</evidence>
<feature type="transmembrane region" description="Helical" evidence="1">
    <location>
        <begin position="74"/>
        <end position="93"/>
    </location>
</feature>
<keyword evidence="1" id="KW-0472">Membrane</keyword>
<organism evidence="3 5">
    <name type="scientific">Sphingobacterium multivorum</name>
    <dbReference type="NCBI Taxonomy" id="28454"/>
    <lineage>
        <taxon>Bacteria</taxon>
        <taxon>Pseudomonadati</taxon>
        <taxon>Bacteroidota</taxon>
        <taxon>Sphingobacteriia</taxon>
        <taxon>Sphingobacteriales</taxon>
        <taxon>Sphingobacteriaceae</taxon>
        <taxon>Sphingobacterium</taxon>
    </lineage>
</organism>
<sequence length="172" mass="20189">MARILIFNIIRFIVLIGMQVFLFQNIGYYNLVAAFPYILFIFLLPTGTPNFLVYLIAFLTGLTVDSFYDTLGVNTAACVALAAFRIFFMKITLEVEERESFFTPMLGFMNIRWFFSYIFFGTLIHHTFLYLLESFSFQHIQYTLLSIVLSCIFTVIIMLLFSILFYKKKDRL</sequence>